<sequence>LTTILKEYKDVITENIGHTSSLEHKIILTQEPTFKHKIYPIPYAFREEVKKELNHLIQTNKIKRSDSPIASPMVVVKKKNGQCRICCDYRELNKITQLDAEPMRDTRELLEEIGSSTLFTHLDLNRGFWQIGMHPDSMPLTAFATEEGLFEWTVMPFGLVNSTATFSRFMRIMLEGIPNVVHFVDDICIHTKDMKTHIETIKTVLNKLRAHGVTIAPNKLKFAQEDIEFLGFKVGKNTIQPTEHNRGKILNIKTPHTQKEVKAILGLCNFYSTFVPKFSDVTLPLRKLINKDSKKQIVWTDECENTLRTIKEIFQSDNILLSPNFKQSFTLVTDASNIGLGACLMQEYNHKLRPITYLSRALSRTEINYSTIEKECLAIVWALTKLQKYLLGRKFTLLTDHKPLMALNRKKIANSKINRWSLILLDYQYEIRTIKGKDNTVADFLSRH</sequence>
<keyword evidence="7" id="KW-0695">RNA-directed DNA polymerase</keyword>
<dbReference type="GO" id="GO:0006508">
    <property type="term" value="P:proteolysis"/>
    <property type="evidence" value="ECO:0007669"/>
    <property type="project" value="UniProtKB-KW"/>
</dbReference>
<dbReference type="InterPro" id="IPR050951">
    <property type="entry name" value="Retrovirus_Pol_polyprotein"/>
</dbReference>
<dbReference type="Gene3D" id="3.30.70.270">
    <property type="match status" value="2"/>
</dbReference>
<evidence type="ECO:0000256" key="5">
    <source>
        <dbReference type="ARBA" id="ARBA00022759"/>
    </source>
</evidence>
<dbReference type="PANTHER" id="PTHR37984:SF5">
    <property type="entry name" value="PROTEIN NYNRIN-LIKE"/>
    <property type="match status" value="1"/>
</dbReference>
<feature type="domain" description="Reverse transcriptase" evidence="8">
    <location>
        <begin position="57"/>
        <end position="234"/>
    </location>
</feature>
<accession>A0AAV2HT74</accession>
<dbReference type="AlphaFoldDB" id="A0AAV2HT74"/>
<dbReference type="FunFam" id="3.30.70.270:FF:000020">
    <property type="entry name" value="Transposon Tf2-6 polyprotein-like Protein"/>
    <property type="match status" value="1"/>
</dbReference>
<keyword evidence="1" id="KW-0645">Protease</keyword>
<dbReference type="CDD" id="cd09274">
    <property type="entry name" value="RNase_HI_RT_Ty3"/>
    <property type="match status" value="1"/>
</dbReference>
<evidence type="ECO:0000256" key="4">
    <source>
        <dbReference type="ARBA" id="ARBA00022722"/>
    </source>
</evidence>
<dbReference type="Pfam" id="PF17917">
    <property type="entry name" value="RT_RNaseH"/>
    <property type="match status" value="1"/>
</dbReference>
<gene>
    <name evidence="9" type="ORF">GSLYS_00011087001</name>
</gene>
<dbReference type="InterPro" id="IPR000477">
    <property type="entry name" value="RT_dom"/>
</dbReference>
<evidence type="ECO:0000256" key="3">
    <source>
        <dbReference type="ARBA" id="ARBA00022695"/>
    </source>
</evidence>
<reference evidence="9 10" key="1">
    <citation type="submission" date="2024-04" db="EMBL/GenBank/DDBJ databases">
        <authorList>
            <consortium name="Genoscope - CEA"/>
            <person name="William W."/>
        </authorList>
    </citation>
    <scope>NUCLEOTIDE SEQUENCE [LARGE SCALE GENOMIC DNA]</scope>
</reference>
<dbReference type="InterPro" id="IPR043128">
    <property type="entry name" value="Rev_trsase/Diguanyl_cyclase"/>
</dbReference>
<evidence type="ECO:0000256" key="7">
    <source>
        <dbReference type="ARBA" id="ARBA00022918"/>
    </source>
</evidence>
<keyword evidence="3" id="KW-0548">Nucleotidyltransferase</keyword>
<comment type="caution">
    <text evidence="9">The sequence shown here is derived from an EMBL/GenBank/DDBJ whole genome shotgun (WGS) entry which is preliminary data.</text>
</comment>
<evidence type="ECO:0000256" key="1">
    <source>
        <dbReference type="ARBA" id="ARBA00022670"/>
    </source>
</evidence>
<dbReference type="GO" id="GO:0004519">
    <property type="term" value="F:endonuclease activity"/>
    <property type="evidence" value="ECO:0007669"/>
    <property type="project" value="UniProtKB-KW"/>
</dbReference>
<evidence type="ECO:0000256" key="6">
    <source>
        <dbReference type="ARBA" id="ARBA00022801"/>
    </source>
</evidence>
<organism evidence="9 10">
    <name type="scientific">Lymnaea stagnalis</name>
    <name type="common">Great pond snail</name>
    <name type="synonym">Helix stagnalis</name>
    <dbReference type="NCBI Taxonomy" id="6523"/>
    <lineage>
        <taxon>Eukaryota</taxon>
        <taxon>Metazoa</taxon>
        <taxon>Spiralia</taxon>
        <taxon>Lophotrochozoa</taxon>
        <taxon>Mollusca</taxon>
        <taxon>Gastropoda</taxon>
        <taxon>Heterobranchia</taxon>
        <taxon>Euthyneura</taxon>
        <taxon>Panpulmonata</taxon>
        <taxon>Hygrophila</taxon>
        <taxon>Lymnaeoidea</taxon>
        <taxon>Lymnaeidae</taxon>
        <taxon>Lymnaea</taxon>
    </lineage>
</organism>
<evidence type="ECO:0000313" key="10">
    <source>
        <dbReference type="Proteomes" id="UP001497497"/>
    </source>
</evidence>
<name>A0AAV2HT74_LYMST</name>
<keyword evidence="2" id="KW-0808">Transferase</keyword>
<dbReference type="SUPFAM" id="SSF56672">
    <property type="entry name" value="DNA/RNA polymerases"/>
    <property type="match status" value="1"/>
</dbReference>
<dbReference type="Gene3D" id="3.10.10.10">
    <property type="entry name" value="HIV Type 1 Reverse Transcriptase, subunit A, domain 1"/>
    <property type="match status" value="1"/>
</dbReference>
<dbReference type="GO" id="GO:0008233">
    <property type="term" value="F:peptidase activity"/>
    <property type="evidence" value="ECO:0007669"/>
    <property type="project" value="UniProtKB-KW"/>
</dbReference>
<dbReference type="PANTHER" id="PTHR37984">
    <property type="entry name" value="PROTEIN CBG26694"/>
    <property type="match status" value="1"/>
</dbReference>
<dbReference type="InterPro" id="IPR041373">
    <property type="entry name" value="RT_RNaseH"/>
</dbReference>
<dbReference type="FunFam" id="3.10.10.10:FF:000007">
    <property type="entry name" value="Retrovirus-related Pol polyprotein from transposon 17.6-like Protein"/>
    <property type="match status" value="1"/>
</dbReference>
<keyword evidence="5" id="KW-0255">Endonuclease</keyword>
<dbReference type="GO" id="GO:0003964">
    <property type="term" value="F:RNA-directed DNA polymerase activity"/>
    <property type="evidence" value="ECO:0007669"/>
    <property type="project" value="UniProtKB-KW"/>
</dbReference>
<dbReference type="CDD" id="cd01647">
    <property type="entry name" value="RT_LTR"/>
    <property type="match status" value="1"/>
</dbReference>
<feature type="non-terminal residue" evidence="9">
    <location>
        <position position="1"/>
    </location>
</feature>
<dbReference type="EMBL" id="CAXITT010000252">
    <property type="protein sequence ID" value="CAL1537174.1"/>
    <property type="molecule type" value="Genomic_DNA"/>
</dbReference>
<keyword evidence="6" id="KW-0378">Hydrolase</keyword>
<evidence type="ECO:0000313" key="9">
    <source>
        <dbReference type="EMBL" id="CAL1537174.1"/>
    </source>
</evidence>
<feature type="non-terminal residue" evidence="9">
    <location>
        <position position="448"/>
    </location>
</feature>
<protein>
    <recommendedName>
        <fullName evidence="8">Reverse transcriptase domain-containing protein</fullName>
    </recommendedName>
</protein>
<dbReference type="Proteomes" id="UP001497497">
    <property type="component" value="Unassembled WGS sequence"/>
</dbReference>
<dbReference type="InterPro" id="IPR043502">
    <property type="entry name" value="DNA/RNA_pol_sf"/>
</dbReference>
<evidence type="ECO:0000256" key="2">
    <source>
        <dbReference type="ARBA" id="ARBA00022679"/>
    </source>
</evidence>
<keyword evidence="10" id="KW-1185">Reference proteome</keyword>
<dbReference type="PROSITE" id="PS50878">
    <property type="entry name" value="RT_POL"/>
    <property type="match status" value="1"/>
</dbReference>
<evidence type="ECO:0000259" key="8">
    <source>
        <dbReference type="PROSITE" id="PS50878"/>
    </source>
</evidence>
<proteinExistence type="predicted"/>
<dbReference type="Pfam" id="PF00078">
    <property type="entry name" value="RVT_1"/>
    <property type="match status" value="1"/>
</dbReference>
<keyword evidence="4" id="KW-0540">Nuclease</keyword>